<dbReference type="CDD" id="cd18012">
    <property type="entry name" value="DEXQc_arch_SWI2_SNF2"/>
    <property type="match status" value="1"/>
</dbReference>
<name>A0ABU8HIM5_9BACI</name>
<organism evidence="4 5">
    <name type="scientific">Bacillus spongiae</name>
    <dbReference type="NCBI Taxonomy" id="2683610"/>
    <lineage>
        <taxon>Bacteria</taxon>
        <taxon>Bacillati</taxon>
        <taxon>Bacillota</taxon>
        <taxon>Bacilli</taxon>
        <taxon>Bacillales</taxon>
        <taxon>Bacillaceae</taxon>
        <taxon>Bacillus</taxon>
    </lineage>
</organism>
<dbReference type="PROSITE" id="PS51194">
    <property type="entry name" value="HELICASE_CTER"/>
    <property type="match status" value="1"/>
</dbReference>
<keyword evidence="5" id="KW-1185">Reference proteome</keyword>
<evidence type="ECO:0000313" key="4">
    <source>
        <dbReference type="EMBL" id="MEI5909127.1"/>
    </source>
</evidence>
<reference evidence="4 5" key="1">
    <citation type="journal article" date="2018" name="J. Microbiol.">
        <title>Bacillus spongiae sp. nov., isolated from sponge of Jeju Island.</title>
        <authorList>
            <person name="Lee G.E."/>
            <person name="Im W.T."/>
            <person name="Park J.S."/>
        </authorList>
    </citation>
    <scope>NUCLEOTIDE SEQUENCE [LARGE SCALE GENOMIC DNA]</scope>
    <source>
        <strain evidence="4 5">135PIL107-10</strain>
    </source>
</reference>
<accession>A0ABU8HIM5</accession>
<feature type="domain" description="Helicase C-terminal" evidence="3">
    <location>
        <begin position="770"/>
        <end position="924"/>
    </location>
</feature>
<dbReference type="Pfam" id="PF00271">
    <property type="entry name" value="Helicase_C"/>
    <property type="match status" value="1"/>
</dbReference>
<dbReference type="EC" id="3.6.4.-" evidence="4"/>
<keyword evidence="4" id="KW-0347">Helicase</keyword>
<evidence type="ECO:0000313" key="5">
    <source>
        <dbReference type="Proteomes" id="UP001312865"/>
    </source>
</evidence>
<dbReference type="InterPro" id="IPR038718">
    <property type="entry name" value="SNF2-like_sf"/>
</dbReference>
<dbReference type="SMART" id="SM00490">
    <property type="entry name" value="HELICc"/>
    <property type="match status" value="1"/>
</dbReference>
<feature type="domain" description="Helicase ATP-binding" evidence="2">
    <location>
        <begin position="479"/>
        <end position="642"/>
    </location>
</feature>
<comment type="caution">
    <text evidence="4">The sequence shown here is derived from an EMBL/GenBank/DDBJ whole genome shotgun (WGS) entry which is preliminary data.</text>
</comment>
<dbReference type="InterPro" id="IPR001650">
    <property type="entry name" value="Helicase_C-like"/>
</dbReference>
<dbReference type="Gene3D" id="3.40.50.300">
    <property type="entry name" value="P-loop containing nucleotide triphosphate hydrolases"/>
    <property type="match status" value="1"/>
</dbReference>
<dbReference type="InterPro" id="IPR000330">
    <property type="entry name" value="SNF2_N"/>
</dbReference>
<dbReference type="Proteomes" id="UP001312865">
    <property type="component" value="Unassembled WGS sequence"/>
</dbReference>
<dbReference type="InterPro" id="IPR022138">
    <property type="entry name" value="DUF3670"/>
</dbReference>
<evidence type="ECO:0000259" key="3">
    <source>
        <dbReference type="PROSITE" id="PS51194"/>
    </source>
</evidence>
<evidence type="ECO:0000256" key="1">
    <source>
        <dbReference type="ARBA" id="ARBA00022801"/>
    </source>
</evidence>
<dbReference type="Pfam" id="PF00176">
    <property type="entry name" value="SNF2-rel_dom"/>
    <property type="match status" value="1"/>
</dbReference>
<dbReference type="GO" id="GO:0016787">
    <property type="term" value="F:hydrolase activity"/>
    <property type="evidence" value="ECO:0007669"/>
    <property type="project" value="UniProtKB-KW"/>
</dbReference>
<proteinExistence type="predicted"/>
<sequence length="935" mass="107753">MLKTSSYHLNICLLENGAYFLSIKDINGKVVPPTEWRKQFFIWHEESFYGTIFKPQSYQGEEGLLIPSYHLLTHFGKEGFSRMIQWEWGDLANLLLSVSSSMLDSITQGNFLPTISENGIHWEVPNDVWNEFDKTFWAQPATEQLSLNELVSQWFTDSVSQYIHHSPHLKGVAQKLTLLESSSLTNKEIAAFFDDERWSEWIGIKEKEQPFSIGLRLTEPEDESEPWQLKLVIKDPSSETLYDVDEGKALPRGWKKHLPAIKKEQQRWISAFPELAHSGELKTLLNENEAWEFLTIQSEKLYALGIDIFLPSWWIAMKEANMVVKAKVKNNDRAYRPSFVGLNAVLDFDWRLSMNGTEISEQDFHDLVKEQRRLIQINGQWMSLDPTMIRKIQLLMEKAKKDGLRIQDLLEQELSASEKEEEEEYDPRLFASIQIELSRSLKKMMTQLKNVAEIPIRTAPTTLKGTLRPYQQQGMSWLLFLRKFGFGAILADDMGLGKTIQLISYLLTVKKTDKVSFPALIIAPTSVLGNWQKELEKFAPSLNVALHYGPNRAKADSFLASLKNVDVLITSYGLSHLDEADISSVEWSTIALDEAQNIKNSSTKQSRSIRKLKGQHHIALTGTPMENRLSELWSIFDFTNKGFFGTFTQFQKQYILPIEKDDSREKINELQRKIKPFLLRRTKKDPDVELNLPDKLEQKEYCPLTSEQASLYEQLIQDTFDQLSKLKGFERKGLILQMINRLKQLCNHPALYLKEPQPNNVLQRSYKIAKLMNVLENVIDSGEACLIFTQYISMGEMIQQLIKEQFTIHAPFLNGSMSKQNRDKLVEEFQNGEHPVFLLSLKAGGTGLNLTAANHVIHYDRWWNPAVENQATDRAYRIGQKRFVHVHKLITSGTLEEKIDMMLEKKQALNDDIIQSDSWITELSDQELTDLLALQ</sequence>
<keyword evidence="4" id="KW-0067">ATP-binding</keyword>
<dbReference type="InterPro" id="IPR014001">
    <property type="entry name" value="Helicase_ATP-bd"/>
</dbReference>
<dbReference type="Gene3D" id="3.40.50.10810">
    <property type="entry name" value="Tandem AAA-ATPase domain"/>
    <property type="match status" value="1"/>
</dbReference>
<dbReference type="SUPFAM" id="SSF52540">
    <property type="entry name" value="P-loop containing nucleoside triphosphate hydrolases"/>
    <property type="match status" value="2"/>
</dbReference>
<dbReference type="SMART" id="SM00487">
    <property type="entry name" value="DEXDc"/>
    <property type="match status" value="1"/>
</dbReference>
<dbReference type="Pfam" id="PF12419">
    <property type="entry name" value="DUF3670"/>
    <property type="match status" value="1"/>
</dbReference>
<gene>
    <name evidence="4" type="ORF">WAK64_18920</name>
</gene>
<dbReference type="InterPro" id="IPR027417">
    <property type="entry name" value="P-loop_NTPase"/>
</dbReference>
<keyword evidence="4" id="KW-0547">Nucleotide-binding</keyword>
<evidence type="ECO:0000259" key="2">
    <source>
        <dbReference type="PROSITE" id="PS51192"/>
    </source>
</evidence>
<dbReference type="InterPro" id="IPR049730">
    <property type="entry name" value="SNF2/RAD54-like_C"/>
</dbReference>
<dbReference type="PANTHER" id="PTHR10799">
    <property type="entry name" value="SNF2/RAD54 HELICASE FAMILY"/>
    <property type="match status" value="1"/>
</dbReference>
<dbReference type="GO" id="GO:0004386">
    <property type="term" value="F:helicase activity"/>
    <property type="evidence" value="ECO:0007669"/>
    <property type="project" value="UniProtKB-KW"/>
</dbReference>
<keyword evidence="1 4" id="KW-0378">Hydrolase</keyword>
<protein>
    <submittedName>
        <fullName evidence="4">DEAD/DEAH box helicase</fullName>
        <ecNumber evidence="4">3.6.4.-</ecNumber>
    </submittedName>
</protein>
<dbReference type="CDD" id="cd18793">
    <property type="entry name" value="SF2_C_SNF"/>
    <property type="match status" value="1"/>
</dbReference>
<dbReference type="RefSeq" id="WP_336588573.1">
    <property type="nucleotide sequence ID" value="NZ_JBBAXC010000020.1"/>
</dbReference>
<dbReference type="EMBL" id="JBBAXC010000020">
    <property type="protein sequence ID" value="MEI5909127.1"/>
    <property type="molecule type" value="Genomic_DNA"/>
</dbReference>
<dbReference type="PROSITE" id="PS51192">
    <property type="entry name" value="HELICASE_ATP_BIND_1"/>
    <property type="match status" value="1"/>
</dbReference>